<name>A0A0M3HVK6_ASCLU</name>
<proteinExistence type="predicted"/>
<dbReference type="AlphaFoldDB" id="A0A0M3HVK6"/>
<accession>A0A0M3HVK6</accession>
<keyword evidence="1" id="KW-0472">Membrane</keyword>
<dbReference type="WBParaSite" id="ALUE_0000700701-mRNA-1">
    <property type="protein sequence ID" value="ALUE_0000700701-mRNA-1"/>
    <property type="gene ID" value="ALUE_0000700701"/>
</dbReference>
<sequence length="90" mass="10075">MSVLLLAIVFATIATLTFLANLVSLLALLCRSRWANMGNEPSRITIYVLLSINIALSVLLVFPTNAFITSRFVFFCSYFLCNQRLIVDIV</sequence>
<dbReference type="Proteomes" id="UP000036681">
    <property type="component" value="Unplaced"/>
</dbReference>
<organism evidence="2 3">
    <name type="scientific">Ascaris lumbricoides</name>
    <name type="common">Giant roundworm</name>
    <dbReference type="NCBI Taxonomy" id="6252"/>
    <lineage>
        <taxon>Eukaryota</taxon>
        <taxon>Metazoa</taxon>
        <taxon>Ecdysozoa</taxon>
        <taxon>Nematoda</taxon>
        <taxon>Chromadorea</taxon>
        <taxon>Rhabditida</taxon>
        <taxon>Spirurina</taxon>
        <taxon>Ascaridomorpha</taxon>
        <taxon>Ascaridoidea</taxon>
        <taxon>Ascarididae</taxon>
        <taxon>Ascaris</taxon>
    </lineage>
</organism>
<feature type="transmembrane region" description="Helical" evidence="1">
    <location>
        <begin position="42"/>
        <end position="62"/>
    </location>
</feature>
<evidence type="ECO:0000313" key="3">
    <source>
        <dbReference type="WBParaSite" id="ALUE_0000700701-mRNA-1"/>
    </source>
</evidence>
<protein>
    <submittedName>
        <fullName evidence="3">G_PROTEIN_RECEP_F1_2 domain-containing protein</fullName>
    </submittedName>
</protein>
<keyword evidence="1" id="KW-0812">Transmembrane</keyword>
<reference evidence="3" key="1">
    <citation type="submission" date="2017-02" db="UniProtKB">
        <authorList>
            <consortium name="WormBaseParasite"/>
        </authorList>
    </citation>
    <scope>IDENTIFICATION</scope>
</reference>
<evidence type="ECO:0000256" key="1">
    <source>
        <dbReference type="SAM" id="Phobius"/>
    </source>
</evidence>
<keyword evidence="2" id="KW-1185">Reference proteome</keyword>
<feature type="transmembrane region" description="Helical" evidence="1">
    <location>
        <begin position="6"/>
        <end position="30"/>
    </location>
</feature>
<evidence type="ECO:0000313" key="2">
    <source>
        <dbReference type="Proteomes" id="UP000036681"/>
    </source>
</evidence>
<keyword evidence="1" id="KW-1133">Transmembrane helix</keyword>